<dbReference type="GO" id="GO:0000150">
    <property type="term" value="F:DNA strand exchange activity"/>
    <property type="evidence" value="ECO:0007669"/>
    <property type="project" value="InterPro"/>
</dbReference>
<dbReference type="SMART" id="SM00857">
    <property type="entry name" value="Resolvase"/>
    <property type="match status" value="1"/>
</dbReference>
<evidence type="ECO:0000256" key="1">
    <source>
        <dbReference type="ARBA" id="ARBA00022908"/>
    </source>
</evidence>
<comment type="caution">
    <text evidence="7">The sequence shown here is derived from an EMBL/GenBank/DDBJ whole genome shotgun (WGS) entry which is preliminary data.</text>
</comment>
<dbReference type="GO" id="GO:0003677">
    <property type="term" value="F:DNA binding"/>
    <property type="evidence" value="ECO:0007669"/>
    <property type="project" value="UniProtKB-KW"/>
</dbReference>
<evidence type="ECO:0000256" key="4">
    <source>
        <dbReference type="PIRSR" id="PIRSR606118-50"/>
    </source>
</evidence>
<evidence type="ECO:0000256" key="3">
    <source>
        <dbReference type="ARBA" id="ARBA00023172"/>
    </source>
</evidence>
<sequence>MTKKKMKYGYARVSTMDQDLQLQIDALKSYGVNKIYKEKISGASNNKPVLTKLIKNMEPGSELVVWKLDRLGRNSFDLIKLHKELLERNIKLVSITEKIENDTAVGKMLYTIMSSFAEMERSVLSERTKAGLEAAKKRGIKLGRRPGIQDKAKAEKVLKLYRDFVVPGYMSVKEACLSAGVCRTTFYKYLKLYSKNK</sequence>
<dbReference type="PROSITE" id="PS51736">
    <property type="entry name" value="RECOMBINASES_3"/>
    <property type="match status" value="1"/>
</dbReference>
<keyword evidence="3" id="KW-0233">DNA recombination</keyword>
<feature type="domain" description="Resolvase/invertase-type recombinase catalytic" evidence="6">
    <location>
        <begin position="6"/>
        <end position="139"/>
    </location>
</feature>
<dbReference type="Pfam" id="PF00239">
    <property type="entry name" value="Resolvase"/>
    <property type="match status" value="1"/>
</dbReference>
<evidence type="ECO:0000256" key="2">
    <source>
        <dbReference type="ARBA" id="ARBA00023125"/>
    </source>
</evidence>
<dbReference type="CDD" id="cd03768">
    <property type="entry name" value="SR_ResInv"/>
    <property type="match status" value="1"/>
</dbReference>
<dbReference type="AlphaFoldDB" id="A0A5D3E9I2"/>
<name>A0A5D3E9I2_9BACE</name>
<organism evidence="7 8">
    <name type="scientific">Bacteroides pyogenes</name>
    <dbReference type="NCBI Taxonomy" id="310300"/>
    <lineage>
        <taxon>Bacteria</taxon>
        <taxon>Pseudomonadati</taxon>
        <taxon>Bacteroidota</taxon>
        <taxon>Bacteroidia</taxon>
        <taxon>Bacteroidales</taxon>
        <taxon>Bacteroidaceae</taxon>
        <taxon>Bacteroides</taxon>
    </lineage>
</organism>
<dbReference type="InterPro" id="IPR006118">
    <property type="entry name" value="Recombinase_CS"/>
</dbReference>
<feature type="active site" description="O-(5'-phospho-DNA)-serine intermediate" evidence="4 5">
    <location>
        <position position="14"/>
    </location>
</feature>
<accession>A0A5D3E9I2</accession>
<dbReference type="PANTHER" id="PTHR30461">
    <property type="entry name" value="DNA-INVERTASE FROM LAMBDOID PROPHAGE"/>
    <property type="match status" value="1"/>
</dbReference>
<protein>
    <submittedName>
        <fullName evidence="7">Recombinase family protein</fullName>
    </submittedName>
</protein>
<dbReference type="PROSITE" id="PS00397">
    <property type="entry name" value="RECOMBINASES_1"/>
    <property type="match status" value="1"/>
</dbReference>
<evidence type="ECO:0000313" key="7">
    <source>
        <dbReference type="EMBL" id="TYK32823.1"/>
    </source>
</evidence>
<evidence type="ECO:0000259" key="6">
    <source>
        <dbReference type="PROSITE" id="PS51736"/>
    </source>
</evidence>
<dbReference type="EMBL" id="VKLW01000023">
    <property type="protein sequence ID" value="TYK32823.1"/>
    <property type="molecule type" value="Genomic_DNA"/>
</dbReference>
<dbReference type="RefSeq" id="WP_148730655.1">
    <property type="nucleotide sequence ID" value="NZ_VKLW01000023.1"/>
</dbReference>
<evidence type="ECO:0000313" key="8">
    <source>
        <dbReference type="Proteomes" id="UP000324383"/>
    </source>
</evidence>
<proteinExistence type="predicted"/>
<gene>
    <name evidence="7" type="ORF">FNJ60_10455</name>
</gene>
<dbReference type="InterPro" id="IPR006119">
    <property type="entry name" value="Resolv_N"/>
</dbReference>
<dbReference type="Proteomes" id="UP000324383">
    <property type="component" value="Unassembled WGS sequence"/>
</dbReference>
<dbReference type="SUPFAM" id="SSF53041">
    <property type="entry name" value="Resolvase-like"/>
    <property type="match status" value="1"/>
</dbReference>
<keyword evidence="8" id="KW-1185">Reference proteome</keyword>
<dbReference type="InterPro" id="IPR050639">
    <property type="entry name" value="SSR_resolvase"/>
</dbReference>
<reference evidence="7 8" key="1">
    <citation type="submission" date="2019-07" db="EMBL/GenBank/DDBJ databases">
        <title>Draft Genome Sequences of Bacteroides pyogenes Strains Isolated from the Uterus Holstein Dairy Cows with Metritis.</title>
        <authorList>
            <person name="Cunha F."/>
            <person name="Galvao K.N."/>
            <person name="Jeon S.J."/>
            <person name="Jeong K.C."/>
        </authorList>
    </citation>
    <scope>NUCLEOTIDE SEQUENCE [LARGE SCALE GENOMIC DNA]</scope>
    <source>
        <strain evidence="7 8">KG-31</strain>
    </source>
</reference>
<dbReference type="InterPro" id="IPR036162">
    <property type="entry name" value="Resolvase-like_N_sf"/>
</dbReference>
<dbReference type="GO" id="GO:0015074">
    <property type="term" value="P:DNA integration"/>
    <property type="evidence" value="ECO:0007669"/>
    <property type="project" value="UniProtKB-KW"/>
</dbReference>
<keyword evidence="1" id="KW-0229">DNA integration</keyword>
<dbReference type="PANTHER" id="PTHR30461:SF2">
    <property type="entry name" value="SERINE RECOMBINASE PINE-RELATED"/>
    <property type="match status" value="1"/>
</dbReference>
<dbReference type="Gene3D" id="3.40.50.1390">
    <property type="entry name" value="Resolvase, N-terminal catalytic domain"/>
    <property type="match status" value="1"/>
</dbReference>
<keyword evidence="2" id="KW-0238">DNA-binding</keyword>
<evidence type="ECO:0000256" key="5">
    <source>
        <dbReference type="PROSITE-ProRule" id="PRU10137"/>
    </source>
</evidence>